<dbReference type="Proteomes" id="UP000658127">
    <property type="component" value="Unassembled WGS sequence"/>
</dbReference>
<sequence length="82" mass="8720">MTPVIRCSAHDHMPGSPRYRLFRFGWAGAGASIVVIECGASNVVDGPGHRSDAGMRGEANAQVAALCSRALARRREPEPIFG</sequence>
<name>A0ABQ2KL71_9NOCA</name>
<proteinExistence type="predicted"/>
<organism evidence="1 2">
    <name type="scientific">Nocardia rhizosphaerihabitans</name>
    <dbReference type="NCBI Taxonomy" id="1691570"/>
    <lineage>
        <taxon>Bacteria</taxon>
        <taxon>Bacillati</taxon>
        <taxon>Actinomycetota</taxon>
        <taxon>Actinomycetes</taxon>
        <taxon>Mycobacteriales</taxon>
        <taxon>Nocardiaceae</taxon>
        <taxon>Nocardia</taxon>
    </lineage>
</organism>
<dbReference type="EMBL" id="BMNE01000004">
    <property type="protein sequence ID" value="GGN86784.1"/>
    <property type="molecule type" value="Genomic_DNA"/>
</dbReference>
<gene>
    <name evidence="1" type="ORF">GCM10011610_42480</name>
</gene>
<protein>
    <submittedName>
        <fullName evidence="1">Uncharacterized protein</fullName>
    </submittedName>
</protein>
<evidence type="ECO:0000313" key="1">
    <source>
        <dbReference type="EMBL" id="GGN86784.1"/>
    </source>
</evidence>
<evidence type="ECO:0000313" key="2">
    <source>
        <dbReference type="Proteomes" id="UP000658127"/>
    </source>
</evidence>
<comment type="caution">
    <text evidence="1">The sequence shown here is derived from an EMBL/GenBank/DDBJ whole genome shotgun (WGS) entry which is preliminary data.</text>
</comment>
<accession>A0ABQ2KL71</accession>
<keyword evidence="2" id="KW-1185">Reference proteome</keyword>
<reference evidence="2" key="1">
    <citation type="journal article" date="2019" name="Int. J. Syst. Evol. Microbiol.">
        <title>The Global Catalogue of Microorganisms (GCM) 10K type strain sequencing project: providing services to taxonomists for standard genome sequencing and annotation.</title>
        <authorList>
            <consortium name="The Broad Institute Genomics Platform"/>
            <consortium name="The Broad Institute Genome Sequencing Center for Infectious Disease"/>
            <person name="Wu L."/>
            <person name="Ma J."/>
        </authorList>
    </citation>
    <scope>NUCLEOTIDE SEQUENCE [LARGE SCALE GENOMIC DNA]</scope>
    <source>
        <strain evidence="2">CGMCC 4.7329</strain>
    </source>
</reference>